<feature type="domain" description="YopX protein" evidence="1">
    <location>
        <begin position="5"/>
        <end position="155"/>
    </location>
</feature>
<dbReference type="AlphaFoldDB" id="A0A0F9RBD0"/>
<dbReference type="Gene3D" id="2.30.30.290">
    <property type="entry name" value="YopX-like domains"/>
    <property type="match status" value="1"/>
</dbReference>
<dbReference type="Pfam" id="PF09643">
    <property type="entry name" value="YopX"/>
    <property type="match status" value="1"/>
</dbReference>
<sequence length="161" mass="18781">MREIKFRGWHTVAKRMFSADEMAVDQLTLLPTGSFINVEGDSTRRSIIYPRDKFIPLQYTGLKDKNGVEIYEGDIVKTTVGKHIWWFLIATDSTFGGNNLYLITRYRNFRHINVGEDIEWGDFFVNECRDTLTEYNANEDLEVIGNIYENPDLLKELLFEA</sequence>
<evidence type="ECO:0000259" key="1">
    <source>
        <dbReference type="Pfam" id="PF09643"/>
    </source>
</evidence>
<protein>
    <recommendedName>
        <fullName evidence="1">YopX protein domain-containing protein</fullName>
    </recommendedName>
</protein>
<accession>A0A0F9RBD0</accession>
<dbReference type="InterPro" id="IPR023385">
    <property type="entry name" value="YopX-like_C"/>
</dbReference>
<name>A0A0F9RBD0_9ZZZZ</name>
<dbReference type="InterPro" id="IPR019096">
    <property type="entry name" value="YopX_protein"/>
</dbReference>
<dbReference type="NCBIfam" id="TIGR01671">
    <property type="entry name" value="phage_TIGR01671"/>
    <property type="match status" value="1"/>
</dbReference>
<organism evidence="2">
    <name type="scientific">marine sediment metagenome</name>
    <dbReference type="NCBI Taxonomy" id="412755"/>
    <lineage>
        <taxon>unclassified sequences</taxon>
        <taxon>metagenomes</taxon>
        <taxon>ecological metagenomes</taxon>
    </lineage>
</organism>
<dbReference type="EMBL" id="LAZR01000956">
    <property type="protein sequence ID" value="KKN53795.1"/>
    <property type="molecule type" value="Genomic_DNA"/>
</dbReference>
<gene>
    <name evidence="2" type="ORF">LCGC14_0598880</name>
</gene>
<comment type="caution">
    <text evidence="2">The sequence shown here is derived from an EMBL/GenBank/DDBJ whole genome shotgun (WGS) entry which is preliminary data.</text>
</comment>
<reference evidence="2" key="1">
    <citation type="journal article" date="2015" name="Nature">
        <title>Complex archaea that bridge the gap between prokaryotes and eukaryotes.</title>
        <authorList>
            <person name="Spang A."/>
            <person name="Saw J.H."/>
            <person name="Jorgensen S.L."/>
            <person name="Zaremba-Niedzwiedzka K."/>
            <person name="Martijn J."/>
            <person name="Lind A.E."/>
            <person name="van Eijk R."/>
            <person name="Schleper C."/>
            <person name="Guy L."/>
            <person name="Ettema T.J."/>
        </authorList>
    </citation>
    <scope>NUCLEOTIDE SEQUENCE</scope>
</reference>
<dbReference type="InterPro" id="IPR010024">
    <property type="entry name" value="CHP16711"/>
</dbReference>
<evidence type="ECO:0000313" key="2">
    <source>
        <dbReference type="EMBL" id="KKN53795.1"/>
    </source>
</evidence>
<proteinExistence type="predicted"/>
<dbReference type="SUPFAM" id="SSF159006">
    <property type="entry name" value="YopX-like"/>
    <property type="match status" value="1"/>
</dbReference>